<proteinExistence type="predicted"/>
<protein>
    <submittedName>
        <fullName evidence="3">Uncharacterized protein</fullName>
    </submittedName>
</protein>
<keyword evidence="4" id="KW-1185">Reference proteome</keyword>
<dbReference type="InterPro" id="IPR016868">
    <property type="entry name" value="Phage_B3_Orf5"/>
</dbReference>
<evidence type="ECO:0000313" key="3">
    <source>
        <dbReference type="EMBL" id="KFB99241.1"/>
    </source>
</evidence>
<reference evidence="4" key="1">
    <citation type="submission" date="2014-05" db="EMBL/GenBank/DDBJ databases">
        <title>ATOL: Assembling a taxonomically balanced genome-scale reconstruction of the evolutionary history of the Enterobacteriaceae.</title>
        <authorList>
            <person name="Plunkett G. III"/>
            <person name="Neeno-Eckwall E.C."/>
            <person name="Glasner J.D."/>
            <person name="Perna N.T."/>
        </authorList>
    </citation>
    <scope>NUCLEOTIDE SEQUENCE [LARGE SCALE GENOMIC DNA]</scope>
    <source>
        <strain evidence="4">ATCC 49490</strain>
    </source>
</reference>
<name>A0A084ZP47_9ENTR</name>
<comment type="caution">
    <text evidence="3">The sequence shown here is derived from an EMBL/GenBank/DDBJ whole genome shotgun (WGS) entry which is preliminary data.</text>
</comment>
<dbReference type="InterPro" id="IPR024498">
    <property type="entry name" value="DUF2786"/>
</dbReference>
<dbReference type="InterPro" id="IPR055592">
    <property type="entry name" value="DUF7168"/>
</dbReference>
<dbReference type="Pfam" id="PF23771">
    <property type="entry name" value="DUF7168"/>
    <property type="match status" value="1"/>
</dbReference>
<dbReference type="AlphaFoldDB" id="A0A084ZP47"/>
<evidence type="ECO:0000259" key="2">
    <source>
        <dbReference type="Pfam" id="PF23771"/>
    </source>
</evidence>
<evidence type="ECO:0000313" key="4">
    <source>
        <dbReference type="Proteomes" id="UP000028630"/>
    </source>
</evidence>
<dbReference type="EMBL" id="JMTB01000117">
    <property type="protein sequence ID" value="KFB99241.1"/>
    <property type="molecule type" value="Genomic_DNA"/>
</dbReference>
<dbReference type="Proteomes" id="UP000028630">
    <property type="component" value="Unassembled WGS sequence"/>
</dbReference>
<dbReference type="Pfam" id="PF10979">
    <property type="entry name" value="DUF2786"/>
    <property type="match status" value="1"/>
</dbReference>
<gene>
    <name evidence="3" type="ORF">GTGU_04243</name>
</gene>
<feature type="domain" description="DUF7168" evidence="2">
    <location>
        <begin position="71"/>
        <end position="205"/>
    </location>
</feature>
<dbReference type="eggNOG" id="ENOG5032SJJ">
    <property type="taxonomic scope" value="Bacteria"/>
</dbReference>
<evidence type="ECO:0000259" key="1">
    <source>
        <dbReference type="Pfam" id="PF10979"/>
    </source>
</evidence>
<feature type="domain" description="DUF2786" evidence="1">
    <location>
        <begin position="18"/>
        <end position="56"/>
    </location>
</feature>
<sequence length="259" mass="28766">MFTVLPAAGGYTMSENTKVIARIRRLMALGTRNSNPHEAARAVALAQRLMQRHGLTPDMLSLHDIQESVCQNLTSNAEKVPAWLSSLATVVCMATGCRCWFGWHIHTSCSGVKSVRRSLHFYGFSGRAEVALYIYTVLQRQLRADTDGQIAGYRKRRILKNTLRRRADQFREGWVSGVWQVLQSFAPSECENSMLQRWLAQRHTGDTLGNVNVRAAGKCRGDRAARVAGWLAGRDTEVHQGLTGAQAQQQITAGGCTHE</sequence>
<dbReference type="PIRSF" id="PIRSF028111">
    <property type="entry name" value="UCP028111"/>
    <property type="match status" value="1"/>
</dbReference>
<organism evidence="3 4">
    <name type="scientific">Trabulsiella guamensis ATCC 49490</name>
    <dbReference type="NCBI Taxonomy" id="1005994"/>
    <lineage>
        <taxon>Bacteria</taxon>
        <taxon>Pseudomonadati</taxon>
        <taxon>Pseudomonadota</taxon>
        <taxon>Gammaproteobacteria</taxon>
        <taxon>Enterobacterales</taxon>
        <taxon>Enterobacteriaceae</taxon>
        <taxon>Trabulsiella</taxon>
    </lineage>
</organism>
<accession>A0A084ZP47</accession>